<accession>A0A3M7PG81</accession>
<protein>
    <submittedName>
        <fullName evidence="1">Uncharacterized protein</fullName>
    </submittedName>
</protein>
<reference evidence="1 2" key="1">
    <citation type="journal article" date="2018" name="Sci. Rep.">
        <title>Genomic signatures of local adaptation to the degree of environmental predictability in rotifers.</title>
        <authorList>
            <person name="Franch-Gras L."/>
            <person name="Hahn C."/>
            <person name="Garcia-Roger E.M."/>
            <person name="Carmona M.J."/>
            <person name="Serra M."/>
            <person name="Gomez A."/>
        </authorList>
    </citation>
    <scope>NUCLEOTIDE SEQUENCE [LARGE SCALE GENOMIC DNA]</scope>
    <source>
        <strain evidence="1">HYR1</strain>
    </source>
</reference>
<gene>
    <name evidence="1" type="ORF">BpHYR1_032388</name>
</gene>
<name>A0A3M7PG81_BRAPC</name>
<dbReference type="EMBL" id="REGN01011231">
    <property type="protein sequence ID" value="RMZ97730.1"/>
    <property type="molecule type" value="Genomic_DNA"/>
</dbReference>
<dbReference type="AlphaFoldDB" id="A0A3M7PG81"/>
<evidence type="ECO:0000313" key="1">
    <source>
        <dbReference type="EMBL" id="RMZ97730.1"/>
    </source>
</evidence>
<dbReference type="Proteomes" id="UP000276133">
    <property type="component" value="Unassembled WGS sequence"/>
</dbReference>
<comment type="caution">
    <text evidence="1">The sequence shown here is derived from an EMBL/GenBank/DDBJ whole genome shotgun (WGS) entry which is preliminary data.</text>
</comment>
<sequence>MPKSKSSPKLTANNIIRRTFLQTFLKFETYFVSSIKLKQLNFICKGITIPSTLLQKNTYRCIMMLANIFK</sequence>
<proteinExistence type="predicted"/>
<organism evidence="1 2">
    <name type="scientific">Brachionus plicatilis</name>
    <name type="common">Marine rotifer</name>
    <name type="synonym">Brachionus muelleri</name>
    <dbReference type="NCBI Taxonomy" id="10195"/>
    <lineage>
        <taxon>Eukaryota</taxon>
        <taxon>Metazoa</taxon>
        <taxon>Spiralia</taxon>
        <taxon>Gnathifera</taxon>
        <taxon>Rotifera</taxon>
        <taxon>Eurotatoria</taxon>
        <taxon>Monogononta</taxon>
        <taxon>Pseudotrocha</taxon>
        <taxon>Ploima</taxon>
        <taxon>Brachionidae</taxon>
        <taxon>Brachionus</taxon>
    </lineage>
</organism>
<keyword evidence="2" id="KW-1185">Reference proteome</keyword>
<evidence type="ECO:0000313" key="2">
    <source>
        <dbReference type="Proteomes" id="UP000276133"/>
    </source>
</evidence>